<feature type="compositionally biased region" description="Low complexity" evidence="1">
    <location>
        <begin position="42"/>
        <end position="65"/>
    </location>
</feature>
<gene>
    <name evidence="2" type="ORF">KCMC57_32460</name>
</gene>
<evidence type="ECO:0000313" key="2">
    <source>
        <dbReference type="EMBL" id="BFP46878.1"/>
    </source>
</evidence>
<accession>A0AB33K4Q9</accession>
<protein>
    <recommendedName>
        <fullName evidence="3">Lipoprotein</fullName>
    </recommendedName>
</protein>
<organism evidence="2">
    <name type="scientific">Kitasatospora sp. CMC57</name>
    <dbReference type="NCBI Taxonomy" id="3231513"/>
    <lineage>
        <taxon>Bacteria</taxon>
        <taxon>Bacillati</taxon>
        <taxon>Actinomycetota</taxon>
        <taxon>Actinomycetes</taxon>
        <taxon>Kitasatosporales</taxon>
        <taxon>Streptomycetaceae</taxon>
        <taxon>Kitasatospora</taxon>
    </lineage>
</organism>
<dbReference type="EMBL" id="AP035881">
    <property type="protein sequence ID" value="BFP46878.1"/>
    <property type="molecule type" value="Genomic_DNA"/>
</dbReference>
<sequence>MVSAVVIGLTGCQKHSTRGSSNNHVQAPAAGSTPPESPVAKTTSDPTPSASSSSDDSDGTVSCTTPAPKTGRKYVQAVKPPKQDTLYVKDAKFVCDPNDGHYAGAGAEKTYGFATKVTAQIANGPGKFRTVPLGELFTHVGDCLLGEPVQDPASCSGGIYEVALDGTGKITDIKEVWHS</sequence>
<name>A0AB33K4Q9_9ACTN</name>
<proteinExistence type="predicted"/>
<evidence type="ECO:0008006" key="3">
    <source>
        <dbReference type="Google" id="ProtNLM"/>
    </source>
</evidence>
<feature type="region of interest" description="Disordered" evidence="1">
    <location>
        <begin position="13"/>
        <end position="77"/>
    </location>
</feature>
<evidence type="ECO:0000256" key="1">
    <source>
        <dbReference type="SAM" id="MobiDB-lite"/>
    </source>
</evidence>
<dbReference type="AlphaFoldDB" id="A0AB33K4Q9"/>
<reference evidence="2" key="1">
    <citation type="submission" date="2024-07" db="EMBL/GenBank/DDBJ databases">
        <title>Complete genome sequences of cellulolytic bacteria, Kitasatospora sp. CMC57 and Streptomyces sp. CMC78, isolated from Japanese agricultural soil.</title>
        <authorList>
            <person name="Hashimoto T."/>
            <person name="Ito M."/>
            <person name="Iwamoto M."/>
            <person name="Fukahori D."/>
            <person name="Shoda T."/>
            <person name="Sakoda M."/>
            <person name="Morohoshi T."/>
            <person name="Mitsuboshi M."/>
            <person name="Nishizawa T."/>
        </authorList>
    </citation>
    <scope>NUCLEOTIDE SEQUENCE</scope>
    <source>
        <strain evidence="2">CMC57</strain>
    </source>
</reference>